<evidence type="ECO:0000313" key="2">
    <source>
        <dbReference type="Proteomes" id="UP000799538"/>
    </source>
</evidence>
<proteinExistence type="predicted"/>
<sequence length="222" mass="23605">MASITCQLKIRNKYLPCKFFLFQEVQIQNNLSSEVNNNVYAVSPKAAAASDGSSTITFELNNAFYAVFGVNKSQAGVSRVLATSYKKITFGPGGSVIALAVATRNSSGTILLSIPVDKDTDFIGVGAADPMNADNVVPVATFAVEPSVNTIVFPKMIHYVGTGDLQPGQIIDRSALGPFVKVSFEDCSVPRASVVIQKDGTWADDDNKSLQNGVSITPYNQG</sequence>
<reference evidence="2" key="1">
    <citation type="journal article" date="2020" name="Stud. Mycol.">
        <title>101 Dothideomycetes genomes: A test case for predicting lifestyles and emergence of pathogens.</title>
        <authorList>
            <person name="Haridas S."/>
            <person name="Albert R."/>
            <person name="Binder M."/>
            <person name="Bloem J."/>
            <person name="LaButti K."/>
            <person name="Salamov A."/>
            <person name="Andreopoulos B."/>
            <person name="Baker S."/>
            <person name="Barry K."/>
            <person name="Bills G."/>
            <person name="Bluhm B."/>
            <person name="Cannon C."/>
            <person name="Castanera R."/>
            <person name="Culley D."/>
            <person name="Daum C."/>
            <person name="Ezra D."/>
            <person name="Gonzalez J."/>
            <person name="Henrissat B."/>
            <person name="Kuo A."/>
            <person name="Liang C."/>
            <person name="Lipzen A."/>
            <person name="Lutzoni F."/>
            <person name="Magnuson J."/>
            <person name="Mondo S."/>
            <person name="Nolan M."/>
            <person name="Ohm R."/>
            <person name="Pangilinan J."/>
            <person name="Park H.-J."/>
            <person name="Ramirez L."/>
            <person name="Alfaro M."/>
            <person name="Sun H."/>
            <person name="Tritt A."/>
            <person name="Yoshinaga Y."/>
            <person name="Zwiers L.-H."/>
            <person name="Turgeon B."/>
            <person name="Goodwin S."/>
            <person name="Spatafora J."/>
            <person name="Crous P."/>
            <person name="Grigoriev I."/>
        </authorList>
    </citation>
    <scope>NUCLEOTIDE SEQUENCE [LARGE SCALE GENOMIC DNA]</scope>
    <source>
        <strain evidence="2">CECT 20119</strain>
    </source>
</reference>
<organism evidence="1 2">
    <name type="scientific">Elsinoe ampelina</name>
    <dbReference type="NCBI Taxonomy" id="302913"/>
    <lineage>
        <taxon>Eukaryota</taxon>
        <taxon>Fungi</taxon>
        <taxon>Dikarya</taxon>
        <taxon>Ascomycota</taxon>
        <taxon>Pezizomycotina</taxon>
        <taxon>Dothideomycetes</taxon>
        <taxon>Dothideomycetidae</taxon>
        <taxon>Myriangiales</taxon>
        <taxon>Elsinoaceae</taxon>
        <taxon>Elsinoe</taxon>
    </lineage>
</organism>
<dbReference type="AlphaFoldDB" id="A0A6A6GFQ2"/>
<keyword evidence="2" id="KW-1185">Reference proteome</keyword>
<protein>
    <submittedName>
        <fullName evidence="1">Uncharacterized protein</fullName>
    </submittedName>
</protein>
<evidence type="ECO:0000313" key="1">
    <source>
        <dbReference type="EMBL" id="KAF2224498.1"/>
    </source>
</evidence>
<dbReference type="OrthoDB" id="5413269at2759"/>
<gene>
    <name evidence="1" type="ORF">BDZ85DRAFT_318426</name>
</gene>
<dbReference type="EMBL" id="ML992505">
    <property type="protein sequence ID" value="KAF2224498.1"/>
    <property type="molecule type" value="Genomic_DNA"/>
</dbReference>
<dbReference type="Proteomes" id="UP000799538">
    <property type="component" value="Unassembled WGS sequence"/>
</dbReference>
<accession>A0A6A6GFQ2</accession>
<name>A0A6A6GFQ2_9PEZI</name>